<proteinExistence type="predicted"/>
<feature type="compositionally biased region" description="Low complexity" evidence="4">
    <location>
        <begin position="93"/>
        <end position="123"/>
    </location>
</feature>
<feature type="compositionally biased region" description="Pro residues" evidence="4">
    <location>
        <begin position="159"/>
        <end position="168"/>
    </location>
</feature>
<evidence type="ECO:0000256" key="1">
    <source>
        <dbReference type="ARBA" id="ARBA00022448"/>
    </source>
</evidence>
<sequence length="462" mass="49903">MKQAIVLRSLIGTTGSDEFEKLLYSYCEKLIDGGVSDVAWKTLCNLKIKDERLLALRHDLFSICGGEERTMSKEPEKPRNEGTQAINNALHPSRSQQQQQRNSVFSPSSTAPASSPSAFSFTPQNRQPYPATQHPGMPPRPPMIPSQTYPNYPTTQQPLPVPPPPPIPGYQQHGYAPTPPPPIPAPPPVPGYQSSTSGSMYNQPPMVPGFNPIQTPIPPPPVAPASFSSMPSNNYNYANNYPQASYAPTPPNVPTQEYSSKSSTVSPVGGSGGDSKETSSHAWNDPPPLTARRPTPPAAPVFEVNWKPLEQPTVTLPNGLPGVGTGAPVRPPSSASTHQHQEHREAPQVVLSPEDQAIMDRFHQLINSILSVNRTPVALHKAEEAKARLGCELAPRLAAGKLTFPTRKLLWQCSEQSSHGDYRGAVATCGQMVRSGGDFVEVSAFLPALKSLFSLAQSTFAR</sequence>
<feature type="region of interest" description="Disordered" evidence="4">
    <location>
        <begin position="312"/>
        <end position="348"/>
    </location>
</feature>
<dbReference type="GO" id="GO:0070971">
    <property type="term" value="C:endoplasmic reticulum exit site"/>
    <property type="evidence" value="ECO:0007669"/>
    <property type="project" value="TreeGrafter"/>
</dbReference>
<feature type="compositionally biased region" description="Pro residues" evidence="4">
    <location>
        <begin position="177"/>
        <end position="190"/>
    </location>
</feature>
<dbReference type="Gene3D" id="1.20.940.10">
    <property type="entry name" value="Functional domain of the splicing factor Prp18"/>
    <property type="match status" value="1"/>
</dbReference>
<dbReference type="AlphaFoldDB" id="A0A2G9TTW8"/>
<evidence type="ECO:0000256" key="4">
    <source>
        <dbReference type="SAM" id="MobiDB-lite"/>
    </source>
</evidence>
<name>A0A2G9TTW8_TELCI</name>
<feature type="compositionally biased region" description="Low complexity" evidence="4">
    <location>
        <begin position="259"/>
        <end position="268"/>
    </location>
</feature>
<dbReference type="PANTHER" id="PTHR13923">
    <property type="entry name" value="SEC31-RELATED PROTEIN"/>
    <property type="match status" value="1"/>
</dbReference>
<keyword evidence="3" id="KW-0677">Repeat</keyword>
<dbReference type="GO" id="GO:0007029">
    <property type="term" value="P:endoplasmic reticulum organization"/>
    <property type="evidence" value="ECO:0007669"/>
    <property type="project" value="TreeGrafter"/>
</dbReference>
<keyword evidence="2" id="KW-0853">WD repeat</keyword>
<feature type="compositionally biased region" description="Low complexity" evidence="4">
    <location>
        <begin position="224"/>
        <end position="247"/>
    </location>
</feature>
<evidence type="ECO:0000256" key="3">
    <source>
        <dbReference type="ARBA" id="ARBA00022737"/>
    </source>
</evidence>
<dbReference type="EMBL" id="KZ353595">
    <property type="protein sequence ID" value="PIO61459.1"/>
    <property type="molecule type" value="Genomic_DNA"/>
</dbReference>
<dbReference type="Proteomes" id="UP000230423">
    <property type="component" value="Unassembled WGS sequence"/>
</dbReference>
<feature type="region of interest" description="Disordered" evidence="4">
    <location>
        <begin position="92"/>
        <end position="300"/>
    </location>
</feature>
<dbReference type="OrthoDB" id="542917at2759"/>
<dbReference type="GO" id="GO:0090110">
    <property type="term" value="P:COPII-coated vesicle cargo loading"/>
    <property type="evidence" value="ECO:0007669"/>
    <property type="project" value="TreeGrafter"/>
</dbReference>
<dbReference type="InterPro" id="IPR040251">
    <property type="entry name" value="SEC31-like"/>
</dbReference>
<dbReference type="PANTHER" id="PTHR13923:SF11">
    <property type="entry name" value="SECRETORY 31, ISOFORM D"/>
    <property type="match status" value="1"/>
</dbReference>
<protein>
    <submittedName>
        <fullName evidence="5">Uncharacterized protein</fullName>
    </submittedName>
</protein>
<accession>A0A2G9TTW8</accession>
<keyword evidence="1" id="KW-0813">Transport</keyword>
<organism evidence="5 6">
    <name type="scientific">Teladorsagia circumcincta</name>
    <name type="common">Brown stomach worm</name>
    <name type="synonym">Ostertagia circumcincta</name>
    <dbReference type="NCBI Taxonomy" id="45464"/>
    <lineage>
        <taxon>Eukaryota</taxon>
        <taxon>Metazoa</taxon>
        <taxon>Ecdysozoa</taxon>
        <taxon>Nematoda</taxon>
        <taxon>Chromadorea</taxon>
        <taxon>Rhabditida</taxon>
        <taxon>Rhabditina</taxon>
        <taxon>Rhabditomorpha</taxon>
        <taxon>Strongyloidea</taxon>
        <taxon>Trichostrongylidae</taxon>
        <taxon>Teladorsagia</taxon>
    </lineage>
</organism>
<evidence type="ECO:0000256" key="2">
    <source>
        <dbReference type="ARBA" id="ARBA00022574"/>
    </source>
</evidence>
<dbReference type="GO" id="GO:0030127">
    <property type="term" value="C:COPII vesicle coat"/>
    <property type="evidence" value="ECO:0007669"/>
    <property type="project" value="TreeGrafter"/>
</dbReference>
<keyword evidence="6" id="KW-1185">Reference proteome</keyword>
<feature type="compositionally biased region" description="Polar residues" evidence="4">
    <location>
        <begin position="192"/>
        <end position="202"/>
    </location>
</feature>
<dbReference type="PRINTS" id="PR01217">
    <property type="entry name" value="PRICHEXTENSN"/>
</dbReference>
<dbReference type="GO" id="GO:0005198">
    <property type="term" value="F:structural molecule activity"/>
    <property type="evidence" value="ECO:0007669"/>
    <property type="project" value="TreeGrafter"/>
</dbReference>
<gene>
    <name evidence="5" type="ORF">TELCIR_17017</name>
</gene>
<evidence type="ECO:0000313" key="5">
    <source>
        <dbReference type="EMBL" id="PIO61459.1"/>
    </source>
</evidence>
<evidence type="ECO:0000313" key="6">
    <source>
        <dbReference type="Proteomes" id="UP000230423"/>
    </source>
</evidence>
<feature type="compositionally biased region" description="Pro residues" evidence="4">
    <location>
        <begin position="285"/>
        <end position="299"/>
    </location>
</feature>
<reference evidence="5 6" key="1">
    <citation type="submission" date="2015-09" db="EMBL/GenBank/DDBJ databases">
        <title>Draft genome of the parasitic nematode Teladorsagia circumcincta isolate WARC Sus (inbred).</title>
        <authorList>
            <person name="Mitreva M."/>
        </authorList>
    </citation>
    <scope>NUCLEOTIDE SEQUENCE [LARGE SCALE GENOMIC DNA]</scope>
    <source>
        <strain evidence="5 6">S</strain>
    </source>
</reference>